<accession>A0A7N2KWN8</accession>
<dbReference type="InParanoid" id="A0A7N2KWN8"/>
<evidence type="ECO:0000259" key="1">
    <source>
        <dbReference type="Pfam" id="PF13966"/>
    </source>
</evidence>
<dbReference type="AlphaFoldDB" id="A0A7N2KWN8"/>
<dbReference type="Gramene" id="QL02p055842:mrna">
    <property type="protein sequence ID" value="QL02p055842:mrna"/>
    <property type="gene ID" value="QL02p055842"/>
</dbReference>
<keyword evidence="3" id="KW-1185">Reference proteome</keyword>
<evidence type="ECO:0000313" key="3">
    <source>
        <dbReference type="Proteomes" id="UP000594261"/>
    </source>
</evidence>
<dbReference type="GO" id="GO:0030244">
    <property type="term" value="P:cellulose biosynthetic process"/>
    <property type="evidence" value="ECO:0007669"/>
    <property type="project" value="InterPro"/>
</dbReference>
<evidence type="ECO:0000313" key="2">
    <source>
        <dbReference type="EnsemblPlants" id="QL02p055842:mrna"/>
    </source>
</evidence>
<proteinExistence type="predicted"/>
<sequence>MEFQQMQFASIYLRIILDVTDLEFGFVDSLFDILYSDFPSSKGFDRMRWTVTGDGEFDVSSYLEALRGTREMLFPWKSIWYAKATKMVSFFVWTAAWGKIPTGDHLINFWSTMGNAQECSRTTFWIELSSFMSFMAFVEGKEPRKSKGEHESSRRLKTQFLIEMEGFDSGSEQILLIEARAWIIRYLLDKDRLFKLSKEEIETICNLTEDMYYEYNKYFSWFRAALAMDVLKISRIWNETWLSSFFYKPCNYELFVKQSLNMEMAIVMARNAGMDWIIHLDTDELLHPADAREYPLRQLLLDVLGNVDKGGALLKMVAYAGLVILLYCLQQ</sequence>
<protein>
    <recommendedName>
        <fullName evidence="1">Reverse transcriptase zinc-binding domain-containing protein</fullName>
    </recommendedName>
</protein>
<dbReference type="Pfam" id="PF13966">
    <property type="entry name" value="zf-RVT"/>
    <property type="match status" value="1"/>
</dbReference>
<dbReference type="EnsemblPlants" id="QL02p055842:mrna">
    <property type="protein sequence ID" value="QL02p055842:mrna"/>
    <property type="gene ID" value="QL02p055842"/>
</dbReference>
<dbReference type="PANTHER" id="PTHR46701:SF7">
    <property type="entry name" value="GLYCOSYLTRANSFERASE-LIKE KOBITO 1"/>
    <property type="match status" value="1"/>
</dbReference>
<feature type="domain" description="Reverse transcriptase zinc-binding" evidence="1">
    <location>
        <begin position="57"/>
        <end position="112"/>
    </location>
</feature>
<reference evidence="3" key="1">
    <citation type="journal article" date="2016" name="G3 (Bethesda)">
        <title>First Draft Assembly and Annotation of the Genome of a California Endemic Oak Quercus lobata Nee (Fagaceae).</title>
        <authorList>
            <person name="Sork V.L."/>
            <person name="Fitz-Gibbon S.T."/>
            <person name="Puiu D."/>
            <person name="Crepeau M."/>
            <person name="Gugger P.F."/>
            <person name="Sherman R."/>
            <person name="Stevens K."/>
            <person name="Langley C.H."/>
            <person name="Pellegrini M."/>
            <person name="Salzberg S.L."/>
        </authorList>
    </citation>
    <scope>NUCLEOTIDE SEQUENCE [LARGE SCALE GENOMIC DNA]</scope>
    <source>
        <strain evidence="3">cv. SW786</strain>
    </source>
</reference>
<organism evidence="2 3">
    <name type="scientific">Quercus lobata</name>
    <name type="common">Valley oak</name>
    <dbReference type="NCBI Taxonomy" id="97700"/>
    <lineage>
        <taxon>Eukaryota</taxon>
        <taxon>Viridiplantae</taxon>
        <taxon>Streptophyta</taxon>
        <taxon>Embryophyta</taxon>
        <taxon>Tracheophyta</taxon>
        <taxon>Spermatophyta</taxon>
        <taxon>Magnoliopsida</taxon>
        <taxon>eudicotyledons</taxon>
        <taxon>Gunneridae</taxon>
        <taxon>Pentapetalae</taxon>
        <taxon>rosids</taxon>
        <taxon>fabids</taxon>
        <taxon>Fagales</taxon>
        <taxon>Fagaceae</taxon>
        <taxon>Quercus</taxon>
    </lineage>
</organism>
<dbReference type="Proteomes" id="UP000594261">
    <property type="component" value="Chromosome 2"/>
</dbReference>
<name>A0A7N2KWN8_QUELO</name>
<dbReference type="InterPro" id="IPR044224">
    <property type="entry name" value="KOBITO1-like"/>
</dbReference>
<dbReference type="GO" id="GO:0009737">
    <property type="term" value="P:response to abscisic acid"/>
    <property type="evidence" value="ECO:0007669"/>
    <property type="project" value="InterPro"/>
</dbReference>
<dbReference type="PANTHER" id="PTHR46701">
    <property type="entry name" value="GLYCOSYLTRANSFERASE-LIKE KOBITO 1"/>
    <property type="match status" value="1"/>
</dbReference>
<dbReference type="InterPro" id="IPR026960">
    <property type="entry name" value="RVT-Znf"/>
</dbReference>
<reference evidence="2" key="2">
    <citation type="submission" date="2021-01" db="UniProtKB">
        <authorList>
            <consortium name="EnsemblPlants"/>
        </authorList>
    </citation>
    <scope>IDENTIFICATION</scope>
</reference>